<dbReference type="AlphaFoldDB" id="A0A7H1PS43"/>
<dbReference type="KEGG" id="sgf:HEP81_00537"/>
<protein>
    <submittedName>
        <fullName evidence="1">Uncharacterized protein</fullName>
    </submittedName>
</protein>
<proteinExistence type="predicted"/>
<evidence type="ECO:0000313" key="1">
    <source>
        <dbReference type="EMBL" id="QNT90873.1"/>
    </source>
</evidence>
<sequence length="175" mass="18113">MFAEPPTATLVLTRLERVAEGYLLRWSNTGQPPPLLLHPGLGARFLSPVRHGIPVGVDPTVPRYDHAQRLPADSTPPRWSGCAPSSSRGAASCSATVSPCSPRACRTTGSGEAPGGPVLRERWARQNFGSGDWALTSSAASASDSTDGGEPSSGLFAVSFMARTATTPTAAAPMA</sequence>
<evidence type="ECO:0000313" key="2">
    <source>
        <dbReference type="Proteomes" id="UP000516422"/>
    </source>
</evidence>
<organism evidence="1 2">
    <name type="scientific">Streptomyces griseofuscus</name>
    <dbReference type="NCBI Taxonomy" id="146922"/>
    <lineage>
        <taxon>Bacteria</taxon>
        <taxon>Bacillati</taxon>
        <taxon>Actinomycetota</taxon>
        <taxon>Actinomycetes</taxon>
        <taxon>Kitasatosporales</taxon>
        <taxon>Streptomycetaceae</taxon>
        <taxon>Streptomyces</taxon>
    </lineage>
</organism>
<name>A0A7H1PS43_9ACTN</name>
<reference evidence="1 2" key="1">
    <citation type="submission" date="2020-04" db="EMBL/GenBank/DDBJ databases">
        <title>Characterization and engineering of Streptomyces griseofuscus DSM40191 as a potential heterologous host for expression of BGCs.</title>
        <authorList>
            <person name="Gren T."/>
            <person name="Whitford C.M."/>
            <person name="Mohite O.S."/>
            <person name="Joergensen T.S."/>
            <person name="Nielsen J.B."/>
            <person name="Lee S.Y."/>
            <person name="Weber T."/>
        </authorList>
    </citation>
    <scope>NUCLEOTIDE SEQUENCE [LARGE SCALE GENOMIC DNA]</scope>
    <source>
        <strain evidence="1 2">DSM 40191</strain>
    </source>
</reference>
<dbReference type="EMBL" id="CP051006">
    <property type="protein sequence ID" value="QNT90873.1"/>
    <property type="molecule type" value="Genomic_DNA"/>
</dbReference>
<dbReference type="Proteomes" id="UP000516422">
    <property type="component" value="Chromosome"/>
</dbReference>
<accession>A0A7H1PS43</accession>
<gene>
    <name evidence="1" type="ORF">HEP81_00537</name>
</gene>